<dbReference type="PANTHER" id="PTHR34048">
    <property type="entry name" value="LOW-DENSITY RECEPTOR-LIKE PROTEIN"/>
    <property type="match status" value="1"/>
</dbReference>
<dbReference type="GO" id="GO:0009535">
    <property type="term" value="C:chloroplast thylakoid membrane"/>
    <property type="evidence" value="ECO:0007669"/>
    <property type="project" value="TreeGrafter"/>
</dbReference>
<dbReference type="InterPro" id="IPR040377">
    <property type="entry name" value="Ssl2009-like"/>
</dbReference>
<keyword evidence="2" id="KW-1185">Reference proteome</keyword>
<dbReference type="Proteomes" id="UP001237642">
    <property type="component" value="Unassembled WGS sequence"/>
</dbReference>
<reference evidence="1" key="2">
    <citation type="submission" date="2023-05" db="EMBL/GenBank/DDBJ databases">
        <authorList>
            <person name="Schelkunov M.I."/>
        </authorList>
    </citation>
    <scope>NUCLEOTIDE SEQUENCE</scope>
    <source>
        <strain evidence="1">Hsosn_3</strain>
        <tissue evidence="1">Leaf</tissue>
    </source>
</reference>
<evidence type="ECO:0000313" key="2">
    <source>
        <dbReference type="Proteomes" id="UP001237642"/>
    </source>
</evidence>
<dbReference type="PANTHER" id="PTHR34048:SF5">
    <property type="entry name" value="INNER MEMBRANE LOCALIZED PROTEIN"/>
    <property type="match status" value="1"/>
</dbReference>
<dbReference type="AlphaFoldDB" id="A0AAD8HGJ3"/>
<name>A0AAD8HGJ3_9APIA</name>
<sequence length="181" mass="20332">MNFASNNLIPLLPSKLFKFKTLIVVVLEEEVEEDHFVVEDKEEEMCQVKIQAHSKEEEEELVEVTMEEEESADQCIGGGRITNVSYKTSWPTAKRAISVQAIYSDGGRPSSRNNIFICGFVLGEEIIGALGSVYATHISKALVKADKKLPVLIYGNRGTKSRRTGKVLNMARIWQVWGGRW</sequence>
<proteinExistence type="predicted"/>
<gene>
    <name evidence="1" type="ORF">POM88_042350</name>
</gene>
<organism evidence="1 2">
    <name type="scientific">Heracleum sosnowskyi</name>
    <dbReference type="NCBI Taxonomy" id="360622"/>
    <lineage>
        <taxon>Eukaryota</taxon>
        <taxon>Viridiplantae</taxon>
        <taxon>Streptophyta</taxon>
        <taxon>Embryophyta</taxon>
        <taxon>Tracheophyta</taxon>
        <taxon>Spermatophyta</taxon>
        <taxon>Magnoliopsida</taxon>
        <taxon>eudicotyledons</taxon>
        <taxon>Gunneridae</taxon>
        <taxon>Pentapetalae</taxon>
        <taxon>asterids</taxon>
        <taxon>campanulids</taxon>
        <taxon>Apiales</taxon>
        <taxon>Apiaceae</taxon>
        <taxon>Apioideae</taxon>
        <taxon>apioid superclade</taxon>
        <taxon>Tordylieae</taxon>
        <taxon>Tordyliinae</taxon>
        <taxon>Heracleum</taxon>
    </lineage>
</organism>
<dbReference type="GO" id="GO:0009706">
    <property type="term" value="C:chloroplast inner membrane"/>
    <property type="evidence" value="ECO:0007669"/>
    <property type="project" value="TreeGrafter"/>
</dbReference>
<protein>
    <submittedName>
        <fullName evidence="1">Uncharacterized protein</fullName>
    </submittedName>
</protein>
<reference evidence="1" key="1">
    <citation type="submission" date="2023-02" db="EMBL/GenBank/DDBJ databases">
        <title>Genome of toxic invasive species Heracleum sosnowskyi carries increased number of genes despite the absence of recent whole-genome duplications.</title>
        <authorList>
            <person name="Schelkunov M."/>
            <person name="Shtratnikova V."/>
            <person name="Makarenko M."/>
            <person name="Klepikova A."/>
            <person name="Omelchenko D."/>
            <person name="Novikova G."/>
            <person name="Obukhova E."/>
            <person name="Bogdanov V."/>
            <person name="Penin A."/>
            <person name="Logacheva M."/>
        </authorList>
    </citation>
    <scope>NUCLEOTIDE SEQUENCE</scope>
    <source>
        <strain evidence="1">Hsosn_3</strain>
        <tissue evidence="1">Leaf</tissue>
    </source>
</reference>
<accession>A0AAD8HGJ3</accession>
<evidence type="ECO:0000313" key="1">
    <source>
        <dbReference type="EMBL" id="KAK1366789.1"/>
    </source>
</evidence>
<comment type="caution">
    <text evidence="1">The sequence shown here is derived from an EMBL/GenBank/DDBJ whole genome shotgun (WGS) entry which is preliminary data.</text>
</comment>
<dbReference type="EMBL" id="JAUIZM010000009">
    <property type="protein sequence ID" value="KAK1366789.1"/>
    <property type="molecule type" value="Genomic_DNA"/>
</dbReference>